<evidence type="ECO:0000313" key="2">
    <source>
        <dbReference type="Proteomes" id="UP001303889"/>
    </source>
</evidence>
<organism evidence="1 2">
    <name type="scientific">Staphylotrichum tortipilum</name>
    <dbReference type="NCBI Taxonomy" id="2831512"/>
    <lineage>
        <taxon>Eukaryota</taxon>
        <taxon>Fungi</taxon>
        <taxon>Dikarya</taxon>
        <taxon>Ascomycota</taxon>
        <taxon>Pezizomycotina</taxon>
        <taxon>Sordariomycetes</taxon>
        <taxon>Sordariomycetidae</taxon>
        <taxon>Sordariales</taxon>
        <taxon>Chaetomiaceae</taxon>
        <taxon>Staphylotrichum</taxon>
    </lineage>
</organism>
<evidence type="ECO:0000313" key="1">
    <source>
        <dbReference type="EMBL" id="KAK3906160.1"/>
    </source>
</evidence>
<reference evidence="1" key="2">
    <citation type="submission" date="2023-05" db="EMBL/GenBank/DDBJ databases">
        <authorList>
            <consortium name="Lawrence Berkeley National Laboratory"/>
            <person name="Steindorff A."/>
            <person name="Hensen N."/>
            <person name="Bonometti L."/>
            <person name="Westerberg I."/>
            <person name="Brannstrom I.O."/>
            <person name="Guillou S."/>
            <person name="Cros-Aarteil S."/>
            <person name="Calhoun S."/>
            <person name="Haridas S."/>
            <person name="Kuo A."/>
            <person name="Mondo S."/>
            <person name="Pangilinan J."/>
            <person name="Riley R."/>
            <person name="Labutti K."/>
            <person name="Andreopoulos B."/>
            <person name="Lipzen A."/>
            <person name="Chen C."/>
            <person name="Yanf M."/>
            <person name="Daum C."/>
            <person name="Ng V."/>
            <person name="Clum A."/>
            <person name="Ohm R."/>
            <person name="Martin F."/>
            <person name="Silar P."/>
            <person name="Natvig D."/>
            <person name="Lalanne C."/>
            <person name="Gautier V."/>
            <person name="Ament-Velasquez S.L."/>
            <person name="Kruys A."/>
            <person name="Hutchinson M.I."/>
            <person name="Powell A.J."/>
            <person name="Barry K."/>
            <person name="Miller A.N."/>
            <person name="Grigoriev I.V."/>
            <person name="Debuchy R."/>
            <person name="Gladieux P."/>
            <person name="Thoren M.H."/>
            <person name="Johannesson H."/>
        </authorList>
    </citation>
    <scope>NUCLEOTIDE SEQUENCE</scope>
    <source>
        <strain evidence="1">CBS 103.79</strain>
    </source>
</reference>
<protein>
    <submittedName>
        <fullName evidence="1">Uncharacterized protein</fullName>
    </submittedName>
</protein>
<proteinExistence type="predicted"/>
<dbReference type="AlphaFoldDB" id="A0AAN6MS82"/>
<reference evidence="1" key="1">
    <citation type="journal article" date="2023" name="Mol. Phylogenet. Evol.">
        <title>Genome-scale phylogeny and comparative genomics of the fungal order Sordariales.</title>
        <authorList>
            <person name="Hensen N."/>
            <person name="Bonometti L."/>
            <person name="Westerberg I."/>
            <person name="Brannstrom I.O."/>
            <person name="Guillou S."/>
            <person name="Cros-Aarteil S."/>
            <person name="Calhoun S."/>
            <person name="Haridas S."/>
            <person name="Kuo A."/>
            <person name="Mondo S."/>
            <person name="Pangilinan J."/>
            <person name="Riley R."/>
            <person name="LaButti K."/>
            <person name="Andreopoulos B."/>
            <person name="Lipzen A."/>
            <person name="Chen C."/>
            <person name="Yan M."/>
            <person name="Daum C."/>
            <person name="Ng V."/>
            <person name="Clum A."/>
            <person name="Steindorff A."/>
            <person name="Ohm R.A."/>
            <person name="Martin F."/>
            <person name="Silar P."/>
            <person name="Natvig D.O."/>
            <person name="Lalanne C."/>
            <person name="Gautier V."/>
            <person name="Ament-Velasquez S.L."/>
            <person name="Kruys A."/>
            <person name="Hutchinson M.I."/>
            <person name="Powell A.J."/>
            <person name="Barry K."/>
            <person name="Miller A.N."/>
            <person name="Grigoriev I.V."/>
            <person name="Debuchy R."/>
            <person name="Gladieux P."/>
            <person name="Hiltunen Thoren M."/>
            <person name="Johannesson H."/>
        </authorList>
    </citation>
    <scope>NUCLEOTIDE SEQUENCE</scope>
    <source>
        <strain evidence="1">CBS 103.79</strain>
    </source>
</reference>
<accession>A0AAN6MS82</accession>
<dbReference type="EMBL" id="MU855335">
    <property type="protein sequence ID" value="KAK3906160.1"/>
    <property type="molecule type" value="Genomic_DNA"/>
</dbReference>
<keyword evidence="2" id="KW-1185">Reference proteome</keyword>
<sequence length="49" mass="5016">MATAFGQYTGPCSASACGAQGKACPRGYLCVPYPNFDPALRQGCTCSHG</sequence>
<dbReference type="Proteomes" id="UP001303889">
    <property type="component" value="Unassembled WGS sequence"/>
</dbReference>
<comment type="caution">
    <text evidence="1">The sequence shown here is derived from an EMBL/GenBank/DDBJ whole genome shotgun (WGS) entry which is preliminary data.</text>
</comment>
<name>A0AAN6MS82_9PEZI</name>
<gene>
    <name evidence="1" type="ORF">C8A05DRAFT_12085</name>
</gene>